<dbReference type="EC" id="2.4.-.-" evidence="1"/>
<accession>A0ABU5WP90</accession>
<evidence type="ECO:0000313" key="1">
    <source>
        <dbReference type="EMBL" id="MEB2580759.1"/>
    </source>
</evidence>
<dbReference type="SUPFAM" id="SSF53756">
    <property type="entry name" value="UDP-Glycosyltransferase/glycogen phosphorylase"/>
    <property type="match status" value="1"/>
</dbReference>
<name>A0ABU5WP90_9BURK</name>
<dbReference type="Pfam" id="PF13692">
    <property type="entry name" value="Glyco_trans_1_4"/>
    <property type="match status" value="1"/>
</dbReference>
<organism evidence="1 2">
    <name type="scientific">Burkholderia anthinoferrum</name>
    <dbReference type="NCBI Taxonomy" id="3090833"/>
    <lineage>
        <taxon>Bacteria</taxon>
        <taxon>Pseudomonadati</taxon>
        <taxon>Pseudomonadota</taxon>
        <taxon>Betaproteobacteria</taxon>
        <taxon>Burkholderiales</taxon>
        <taxon>Burkholderiaceae</taxon>
        <taxon>Burkholderia</taxon>
    </lineage>
</organism>
<protein>
    <submittedName>
        <fullName evidence="1">Glycosyltransferase</fullName>
        <ecNumber evidence="1">2.4.-.-</ecNumber>
    </submittedName>
</protein>
<reference evidence="1 2" key="1">
    <citation type="journal article" date="2023" name="Front. Microbiol.">
        <title>Genomic analyses of Burkholderia respiratory isolates indicates two evolutionarily distinct B. anthina clades.</title>
        <authorList>
            <person name="Pham A."/>
            <person name="Volmer J.G."/>
            <person name="Chambers D.C."/>
            <person name="Smith D.J."/>
            <person name="Reid D.W."/>
            <person name="Burr L."/>
            <person name="Wells T.J."/>
        </authorList>
    </citation>
    <scope>NUCLEOTIDE SEQUENCE [LARGE SCALE GENOMIC DNA]</scope>
    <source>
        <strain evidence="1 2">BCCIQ07A</strain>
    </source>
</reference>
<keyword evidence="1" id="KW-0808">Transferase</keyword>
<dbReference type="GO" id="GO:0016757">
    <property type="term" value="F:glycosyltransferase activity"/>
    <property type="evidence" value="ECO:0007669"/>
    <property type="project" value="UniProtKB-KW"/>
</dbReference>
<comment type="caution">
    <text evidence="1">The sequence shown here is derived from an EMBL/GenBank/DDBJ whole genome shotgun (WGS) entry which is preliminary data.</text>
</comment>
<evidence type="ECO:0000313" key="2">
    <source>
        <dbReference type="Proteomes" id="UP001304467"/>
    </source>
</evidence>
<gene>
    <name evidence="1" type="ORF">SB593_17555</name>
</gene>
<keyword evidence="2" id="KW-1185">Reference proteome</keyword>
<dbReference type="CDD" id="cd03801">
    <property type="entry name" value="GT4_PimA-like"/>
    <property type="match status" value="1"/>
</dbReference>
<dbReference type="EMBL" id="JAWRLE010000026">
    <property type="protein sequence ID" value="MEB2580759.1"/>
    <property type="molecule type" value="Genomic_DNA"/>
</dbReference>
<sequence>MGRQYAIRRGGRCRHGPRTHLFGVCRSSIDSGFLGPPVMSQNKKKLLVLTPRFPYPVIGGDKLRIYHLCRVLSRHYSLTLLSMCETDEEMHAVLPDDGVFDRVERVFLPRRLSYLNTLLALPTRTPLQVAYYRSRAFAAAVARLLPSHDGVFVHLVRCAEYVRKSDKPRILEMTDAISLNYSRVKQLKNARGLKSRVFGIEAKRLLDYERTIVDDFDLSVLVSRTDRDYLFPGASGKNVMVCSNGVDLSGLPYTPRSMASRVVIFIGDMRTVQNQDMCHFFAGAVLPLLRQRADYRFRIVGSIVPALAERFRAYDGVEVTGRVESVAQAASDGAIGVCPMRIGAGVQNKILEYMALGLPVVTTSLGHEGLGAEGGRELLIADTPEEFVDCIEQLVADEAASVEMAARARTFVEREHGWERMIAPLVEKVNALLA</sequence>
<keyword evidence="1" id="KW-0328">Glycosyltransferase</keyword>
<dbReference type="PANTHER" id="PTHR12526:SF600">
    <property type="entry name" value="GLYCOSYL TRANSFERASE GROUP 1"/>
    <property type="match status" value="1"/>
</dbReference>
<dbReference type="PANTHER" id="PTHR12526">
    <property type="entry name" value="GLYCOSYLTRANSFERASE"/>
    <property type="match status" value="1"/>
</dbReference>
<proteinExistence type="predicted"/>
<dbReference type="RefSeq" id="WP_323620152.1">
    <property type="nucleotide sequence ID" value="NZ_JAWRKY010000011.1"/>
</dbReference>
<dbReference type="Proteomes" id="UP001304467">
    <property type="component" value="Unassembled WGS sequence"/>
</dbReference>
<dbReference type="Gene3D" id="3.40.50.2000">
    <property type="entry name" value="Glycogen Phosphorylase B"/>
    <property type="match status" value="2"/>
</dbReference>